<dbReference type="EnsemblMetazoa" id="Aqu2.1.23812_001">
    <property type="protein sequence ID" value="Aqu2.1.23812_001"/>
    <property type="gene ID" value="Aqu2.1.23812"/>
</dbReference>
<proteinExistence type="predicted"/>
<organism evidence="1">
    <name type="scientific">Amphimedon queenslandica</name>
    <name type="common">Sponge</name>
    <dbReference type="NCBI Taxonomy" id="400682"/>
    <lineage>
        <taxon>Eukaryota</taxon>
        <taxon>Metazoa</taxon>
        <taxon>Porifera</taxon>
        <taxon>Demospongiae</taxon>
        <taxon>Heteroscleromorpha</taxon>
        <taxon>Haplosclerida</taxon>
        <taxon>Niphatidae</taxon>
        <taxon>Amphimedon</taxon>
    </lineage>
</organism>
<name>A0A1X7U7B0_AMPQE</name>
<reference evidence="1" key="1">
    <citation type="submission" date="2017-05" db="UniProtKB">
        <authorList>
            <consortium name="EnsemblMetazoa"/>
        </authorList>
    </citation>
    <scope>IDENTIFICATION</scope>
</reference>
<sequence length="32" mass="3572">MMVSSCVPLSPVIPQCLQRRIQFLVGESLDQP</sequence>
<accession>A0A1X7U7B0</accession>
<dbReference type="AlphaFoldDB" id="A0A1X7U7B0"/>
<protein>
    <submittedName>
        <fullName evidence="1">Uncharacterized protein</fullName>
    </submittedName>
</protein>
<dbReference type="InParanoid" id="A0A1X7U7B0"/>
<evidence type="ECO:0000313" key="1">
    <source>
        <dbReference type="EnsemblMetazoa" id="Aqu2.1.23812_001"/>
    </source>
</evidence>